<evidence type="ECO:0000256" key="1">
    <source>
        <dbReference type="SAM" id="MobiDB-lite"/>
    </source>
</evidence>
<reference evidence="2 3" key="1">
    <citation type="submission" date="2024-01" db="EMBL/GenBank/DDBJ databases">
        <authorList>
            <person name="Allen C."/>
            <person name="Tagirdzhanova G."/>
        </authorList>
    </citation>
    <scope>NUCLEOTIDE SEQUENCE [LARGE SCALE GENOMIC DNA]</scope>
    <source>
        <strain evidence="2 3">CBS 119000</strain>
    </source>
</reference>
<feature type="compositionally biased region" description="Low complexity" evidence="1">
    <location>
        <begin position="118"/>
        <end position="134"/>
    </location>
</feature>
<proteinExistence type="predicted"/>
<feature type="compositionally biased region" description="Low complexity" evidence="1">
    <location>
        <begin position="143"/>
        <end position="160"/>
    </location>
</feature>
<dbReference type="Proteomes" id="UP001642502">
    <property type="component" value="Unassembled WGS sequence"/>
</dbReference>
<feature type="region of interest" description="Disordered" evidence="1">
    <location>
        <begin position="81"/>
        <end position="165"/>
    </location>
</feature>
<gene>
    <name evidence="2" type="ORF">SEPCBS119000_003604</name>
</gene>
<name>A0ABP0DRS1_9PEZI</name>
<feature type="region of interest" description="Disordered" evidence="1">
    <location>
        <begin position="1"/>
        <end position="56"/>
    </location>
</feature>
<sequence>MHAHRIQQTSGQKRPRLLRASVTEPSIHTSTGDDTLVMAPSASYHSSNSAGSASPIGNGSSTYRRATDLLNHVVYLSSFATSPTMTSRRSSSPHPSSGSLPSTSPAAVKGANRRHDGSSGNSNESSRSNETSIEAYRRRNTDEFFGSSPSSSHTSSSLEDLPSHHPCSAHYYSFPSFDTYEDSQAKEED</sequence>
<feature type="compositionally biased region" description="Polar residues" evidence="1">
    <location>
        <begin position="23"/>
        <end position="33"/>
    </location>
</feature>
<comment type="caution">
    <text evidence="2">The sequence shown here is derived from an EMBL/GenBank/DDBJ whole genome shotgun (WGS) entry which is preliminary data.</text>
</comment>
<evidence type="ECO:0000313" key="3">
    <source>
        <dbReference type="Proteomes" id="UP001642502"/>
    </source>
</evidence>
<feature type="compositionally biased region" description="Polar residues" evidence="1">
    <location>
        <begin position="1"/>
        <end position="12"/>
    </location>
</feature>
<dbReference type="EMBL" id="CAWUON010000048">
    <property type="protein sequence ID" value="CAK7269506.1"/>
    <property type="molecule type" value="Genomic_DNA"/>
</dbReference>
<accession>A0ABP0DRS1</accession>
<evidence type="ECO:0000313" key="2">
    <source>
        <dbReference type="EMBL" id="CAK7269506.1"/>
    </source>
</evidence>
<organism evidence="2 3">
    <name type="scientific">Sporothrix epigloea</name>
    <dbReference type="NCBI Taxonomy" id="1892477"/>
    <lineage>
        <taxon>Eukaryota</taxon>
        <taxon>Fungi</taxon>
        <taxon>Dikarya</taxon>
        <taxon>Ascomycota</taxon>
        <taxon>Pezizomycotina</taxon>
        <taxon>Sordariomycetes</taxon>
        <taxon>Sordariomycetidae</taxon>
        <taxon>Ophiostomatales</taxon>
        <taxon>Ophiostomataceae</taxon>
        <taxon>Sporothrix</taxon>
    </lineage>
</organism>
<feature type="compositionally biased region" description="Low complexity" evidence="1">
    <location>
        <begin position="81"/>
        <end position="105"/>
    </location>
</feature>
<protein>
    <submittedName>
        <fullName evidence="2">Uncharacterized protein</fullName>
    </submittedName>
</protein>
<keyword evidence="3" id="KW-1185">Reference proteome</keyword>
<feature type="compositionally biased region" description="Low complexity" evidence="1">
    <location>
        <begin position="39"/>
        <end position="56"/>
    </location>
</feature>